<dbReference type="EMBL" id="SSOB01000004">
    <property type="protein sequence ID" value="THF83470.1"/>
    <property type="molecule type" value="Genomic_DNA"/>
</dbReference>
<evidence type="ECO:0000259" key="1">
    <source>
        <dbReference type="Pfam" id="PF08818"/>
    </source>
</evidence>
<protein>
    <submittedName>
        <fullName evidence="2">DUF1801 domain-containing protein</fullName>
    </submittedName>
</protein>
<dbReference type="InterPro" id="IPR014922">
    <property type="entry name" value="YdhG-like"/>
</dbReference>
<organism evidence="2 3">
    <name type="scientific">Cohnella fermenti</name>
    <dbReference type="NCBI Taxonomy" id="2565925"/>
    <lineage>
        <taxon>Bacteria</taxon>
        <taxon>Bacillati</taxon>
        <taxon>Bacillota</taxon>
        <taxon>Bacilli</taxon>
        <taxon>Bacillales</taxon>
        <taxon>Paenibacillaceae</taxon>
        <taxon>Cohnella</taxon>
    </lineage>
</organism>
<dbReference type="OrthoDB" id="9811812at2"/>
<dbReference type="AlphaFoldDB" id="A0A4S4C6E8"/>
<sequence length="114" mass="12593">MNPDVTAFIESIAQPWQAELASRLRAIIHEAIPDAAERIQYGKPHFLKNGKYAAVISPSKAALSFVLFNAAELQPPPGLFEPGPPERRTAKFKEGQALDEELLLRLTRQASDTL</sequence>
<name>A0A4S4C6E8_9BACL</name>
<evidence type="ECO:0000313" key="3">
    <source>
        <dbReference type="Proteomes" id="UP000310636"/>
    </source>
</evidence>
<dbReference type="SUPFAM" id="SSF159888">
    <property type="entry name" value="YdhG-like"/>
    <property type="match status" value="1"/>
</dbReference>
<reference evidence="2 3" key="1">
    <citation type="submission" date="2019-04" db="EMBL/GenBank/DDBJ databases">
        <title>Cohnella sp. nov. isolated from preserved vegetables.</title>
        <authorList>
            <person name="Lin S.-Y."/>
            <person name="Hung M.-H."/>
            <person name="Young C.-C."/>
        </authorList>
    </citation>
    <scope>NUCLEOTIDE SEQUENCE [LARGE SCALE GENOMIC DNA]</scope>
    <source>
        <strain evidence="2 3">CC-MHH1044</strain>
    </source>
</reference>
<dbReference type="Proteomes" id="UP000310636">
    <property type="component" value="Unassembled WGS sequence"/>
</dbReference>
<proteinExistence type="predicted"/>
<evidence type="ECO:0000313" key="2">
    <source>
        <dbReference type="EMBL" id="THF83470.1"/>
    </source>
</evidence>
<comment type="caution">
    <text evidence="2">The sequence shown here is derived from an EMBL/GenBank/DDBJ whole genome shotgun (WGS) entry which is preliminary data.</text>
</comment>
<dbReference type="Pfam" id="PF08818">
    <property type="entry name" value="DUF1801"/>
    <property type="match status" value="1"/>
</dbReference>
<gene>
    <name evidence="2" type="ORF">E6C55_04735</name>
</gene>
<dbReference type="Gene3D" id="3.90.1150.200">
    <property type="match status" value="1"/>
</dbReference>
<accession>A0A4S4C6E8</accession>
<keyword evidence="3" id="KW-1185">Reference proteome</keyword>
<dbReference type="RefSeq" id="WP_136368626.1">
    <property type="nucleotide sequence ID" value="NZ_SSOB01000004.1"/>
</dbReference>
<feature type="domain" description="YdhG-like" evidence="1">
    <location>
        <begin position="19"/>
        <end position="110"/>
    </location>
</feature>